<dbReference type="Gene3D" id="1.10.10.10">
    <property type="entry name" value="Winged helix-like DNA-binding domain superfamily/Winged helix DNA-binding domain"/>
    <property type="match status" value="1"/>
</dbReference>
<dbReference type="GeneID" id="78335445"/>
<name>A0A1H2YAQ8_ACIFE</name>
<dbReference type="GO" id="GO:0046872">
    <property type="term" value="F:metal ion binding"/>
    <property type="evidence" value="ECO:0007669"/>
    <property type="project" value="UniProtKB-KW"/>
</dbReference>
<dbReference type="InterPro" id="IPR004173">
    <property type="entry name" value="3H_domain"/>
</dbReference>
<feature type="domain" description="Helix-turn-helix type 11" evidence="3">
    <location>
        <begin position="6"/>
        <end position="59"/>
    </location>
</feature>
<feature type="binding site" evidence="1">
    <location>
        <position position="145"/>
    </location>
    <ligand>
        <name>Ni(2+)</name>
        <dbReference type="ChEBI" id="CHEBI:49786"/>
    </ligand>
</feature>
<dbReference type="RefSeq" id="WP_012939093.1">
    <property type="nucleotide sequence ID" value="NZ_CALAKB010000002.1"/>
</dbReference>
<feature type="domain" description="3H" evidence="2">
    <location>
        <begin position="73"/>
        <end position="168"/>
    </location>
</feature>
<proteinExistence type="predicted"/>
<sequence>MENKERRDAILAMLKKTDKPVTGTEMAKACQVSRQIIVGDIALLRASGTPIISTPRGYQLHEFQKHGIQESFLCRHGTDQVEAELNAIVDNGGVVHNVVVEHEVYGFMEGELNLRSRRDVQLYIQRMKETKAPLLSSISNGVHTHLVETETEEEMEAIHRALEKLGILVK</sequence>
<accession>A0A1H2YAQ8</accession>
<keyword evidence="1" id="KW-0479">Metal-binding</keyword>
<evidence type="ECO:0000313" key="4">
    <source>
        <dbReference type="EMBL" id="SDX01639.1"/>
    </source>
</evidence>
<evidence type="ECO:0000259" key="2">
    <source>
        <dbReference type="Pfam" id="PF02829"/>
    </source>
</evidence>
<dbReference type="EMBL" id="FNOP01000010">
    <property type="protein sequence ID" value="SDX01639.1"/>
    <property type="molecule type" value="Genomic_DNA"/>
</dbReference>
<dbReference type="InterPro" id="IPR036390">
    <property type="entry name" value="WH_DNA-bd_sf"/>
</dbReference>
<dbReference type="InterPro" id="IPR026043">
    <property type="entry name" value="NadR"/>
</dbReference>
<dbReference type="Proteomes" id="UP000182379">
    <property type="component" value="Unassembled WGS sequence"/>
</dbReference>
<evidence type="ECO:0008006" key="6">
    <source>
        <dbReference type="Google" id="ProtNLM"/>
    </source>
</evidence>
<feature type="binding site" evidence="1">
    <location>
        <position position="76"/>
    </location>
    <ligand>
        <name>Ni(2+)</name>
        <dbReference type="ChEBI" id="CHEBI:49786"/>
    </ligand>
</feature>
<dbReference type="InterPro" id="IPR013196">
    <property type="entry name" value="HTH_11"/>
</dbReference>
<dbReference type="PIRSF" id="PIRSF037847">
    <property type="entry name" value="NiaR"/>
    <property type="match status" value="1"/>
</dbReference>
<dbReference type="OMA" id="ACFHTPE"/>
<dbReference type="InterPro" id="IPR036388">
    <property type="entry name" value="WH-like_DNA-bd_sf"/>
</dbReference>
<dbReference type="SUPFAM" id="SSF46785">
    <property type="entry name" value="Winged helix' DNA-binding domain"/>
    <property type="match status" value="1"/>
</dbReference>
<comment type="caution">
    <text evidence="4">The sequence shown here is derived from an EMBL/GenBank/DDBJ whole genome shotgun (WGS) entry which is preliminary data.</text>
</comment>
<evidence type="ECO:0000259" key="3">
    <source>
        <dbReference type="Pfam" id="PF08279"/>
    </source>
</evidence>
<reference evidence="4 5" key="1">
    <citation type="submission" date="2016-10" db="EMBL/GenBank/DDBJ databases">
        <authorList>
            <person name="Varghese N."/>
            <person name="Submissions S."/>
        </authorList>
    </citation>
    <scope>NUCLEOTIDE SEQUENCE [LARGE SCALE GENOMIC DNA]</scope>
    <source>
        <strain evidence="4 5">WCC6</strain>
    </source>
</reference>
<dbReference type="Pfam" id="PF02829">
    <property type="entry name" value="3H"/>
    <property type="match status" value="1"/>
</dbReference>
<feature type="binding site" evidence="1">
    <location>
        <position position="84"/>
    </location>
    <ligand>
        <name>Ni(2+)</name>
        <dbReference type="ChEBI" id="CHEBI:49786"/>
    </ligand>
</feature>
<dbReference type="SUPFAM" id="SSF75500">
    <property type="entry name" value="Putative transcriptional regulator TM1602, C-terminal domain"/>
    <property type="match status" value="1"/>
</dbReference>
<evidence type="ECO:0000313" key="5">
    <source>
        <dbReference type="Proteomes" id="UP000182379"/>
    </source>
</evidence>
<keyword evidence="1" id="KW-0533">Nickel</keyword>
<dbReference type="PANTHER" id="PTHR40068:SF1">
    <property type="entry name" value="TRANSCRIPTION REPRESSOR NIAR-RELATED"/>
    <property type="match status" value="1"/>
</dbReference>
<dbReference type="Gene3D" id="3.30.1340.20">
    <property type="entry name" value="3H domain"/>
    <property type="match status" value="1"/>
</dbReference>
<gene>
    <name evidence="4" type="ORF">SAMN05216495_11095</name>
</gene>
<dbReference type="Pfam" id="PF08279">
    <property type="entry name" value="HTH_11"/>
    <property type="match status" value="1"/>
</dbReference>
<feature type="binding site" evidence="1">
    <location>
        <position position="143"/>
    </location>
    <ligand>
        <name>Ni(2+)</name>
        <dbReference type="ChEBI" id="CHEBI:49786"/>
    </ligand>
</feature>
<dbReference type="PANTHER" id="PTHR40068">
    <property type="entry name" value="TRANSCRIPTION REPRESSOR NIAR-RELATED"/>
    <property type="match status" value="1"/>
</dbReference>
<protein>
    <recommendedName>
        <fullName evidence="6">Transcription repressor NadR</fullName>
    </recommendedName>
</protein>
<dbReference type="InterPro" id="IPR035922">
    <property type="entry name" value="3H_dom_sf"/>
</dbReference>
<organism evidence="4 5">
    <name type="scientific">Acidaminococcus fermentans</name>
    <dbReference type="NCBI Taxonomy" id="905"/>
    <lineage>
        <taxon>Bacteria</taxon>
        <taxon>Bacillati</taxon>
        <taxon>Bacillota</taxon>
        <taxon>Negativicutes</taxon>
        <taxon>Acidaminococcales</taxon>
        <taxon>Acidaminococcaceae</taxon>
        <taxon>Acidaminococcus</taxon>
    </lineage>
</organism>
<dbReference type="AlphaFoldDB" id="A0A1H2YAQ8"/>
<evidence type="ECO:0000256" key="1">
    <source>
        <dbReference type="PIRSR" id="PIRSR037847-1"/>
    </source>
</evidence>